<proteinExistence type="inferred from homology"/>
<protein>
    <recommendedName>
        <fullName evidence="4">Aminoglycoside N(3)-acetyltransferase</fullName>
        <ecNumber evidence="4">2.3.1.-</ecNumber>
    </recommendedName>
</protein>
<evidence type="ECO:0000256" key="1">
    <source>
        <dbReference type="ARBA" id="ARBA00006383"/>
    </source>
</evidence>
<dbReference type="EMBL" id="JBHTLM010000003">
    <property type="protein sequence ID" value="MFD1175848.1"/>
    <property type="molecule type" value="Genomic_DNA"/>
</dbReference>
<evidence type="ECO:0000256" key="3">
    <source>
        <dbReference type="ARBA" id="ARBA00023315"/>
    </source>
</evidence>
<accession>A0ABW3RTN4</accession>
<dbReference type="SUPFAM" id="SSF110710">
    <property type="entry name" value="TTHA0583/YokD-like"/>
    <property type="match status" value="1"/>
</dbReference>
<comment type="catalytic activity">
    <reaction evidence="4">
        <text>a 2-deoxystreptamine antibiotic + acetyl-CoA = an N(3)-acetyl-2-deoxystreptamine antibiotic + CoA + H(+)</text>
        <dbReference type="Rhea" id="RHEA:12665"/>
        <dbReference type="ChEBI" id="CHEBI:15378"/>
        <dbReference type="ChEBI" id="CHEBI:57287"/>
        <dbReference type="ChEBI" id="CHEBI:57288"/>
        <dbReference type="ChEBI" id="CHEBI:57921"/>
        <dbReference type="ChEBI" id="CHEBI:77452"/>
        <dbReference type="EC" id="2.3.1.81"/>
    </reaction>
</comment>
<organism evidence="5 6">
    <name type="scientific">Paenibacillus puldeungensis</name>
    <dbReference type="NCBI Taxonomy" id="696536"/>
    <lineage>
        <taxon>Bacteria</taxon>
        <taxon>Bacillati</taxon>
        <taxon>Bacillota</taxon>
        <taxon>Bacilli</taxon>
        <taxon>Bacillales</taxon>
        <taxon>Paenibacillaceae</taxon>
        <taxon>Paenibacillus</taxon>
    </lineage>
</organism>
<evidence type="ECO:0000256" key="2">
    <source>
        <dbReference type="ARBA" id="ARBA00022679"/>
    </source>
</evidence>
<dbReference type="PANTHER" id="PTHR11104:SF0">
    <property type="entry name" value="SPBETA PROPHAGE-DERIVED AMINOGLYCOSIDE N(3')-ACETYLTRANSFERASE-LIKE PROTEIN YOKD"/>
    <property type="match status" value="1"/>
</dbReference>
<keyword evidence="4" id="KW-0046">Antibiotic resistance</keyword>
<name>A0ABW3RTN4_9BACL</name>
<dbReference type="InterPro" id="IPR003679">
    <property type="entry name" value="Amioglycoside_AcTrfase"/>
</dbReference>
<dbReference type="PANTHER" id="PTHR11104">
    <property type="entry name" value="AMINOGLYCOSIDE N3-ACETYLTRANSFERASE"/>
    <property type="match status" value="1"/>
</dbReference>
<dbReference type="Pfam" id="PF02522">
    <property type="entry name" value="Antibiotic_NAT"/>
    <property type="match status" value="1"/>
</dbReference>
<dbReference type="InterPro" id="IPR028345">
    <property type="entry name" value="Antibiotic_NAT-like"/>
</dbReference>
<comment type="caution">
    <text evidence="5">The sequence shown here is derived from an EMBL/GenBank/DDBJ whole genome shotgun (WGS) entry which is preliminary data.</text>
</comment>
<sequence>MGLGRVYDQVQLAEDFRRLGIHPGSEVLLHSSLSSIGHVEGGADVLIDALLAVVDSTQGTVLVPTLTGSAQDSPENPPLFDVTRTPCWTGRIAETLRLRPEADRSLNPTHSVAAIGANAVSLTTGHEDCWTTCGYGSPYYRLARRGGKILLLGVTLDSNTTFHTAEEIAGVSYHLQAKPVECKMIDYKGRTLFRKTMLHDWGTPRRFMAAADIFLEQGIMKKGSVGEAECFLIDSGAMLDYTVERLRKEPNWLVKR</sequence>
<evidence type="ECO:0000313" key="6">
    <source>
        <dbReference type="Proteomes" id="UP001597262"/>
    </source>
</evidence>
<dbReference type="EC" id="2.3.1.-" evidence="4"/>
<keyword evidence="2 4" id="KW-0808">Transferase</keyword>
<comment type="similarity">
    <text evidence="1 4">Belongs to the antibiotic N-acetyltransferase family.</text>
</comment>
<dbReference type="Proteomes" id="UP001597262">
    <property type="component" value="Unassembled WGS sequence"/>
</dbReference>
<keyword evidence="6" id="KW-1185">Reference proteome</keyword>
<reference evidence="6" key="1">
    <citation type="journal article" date="2019" name="Int. J. Syst. Evol. Microbiol.">
        <title>The Global Catalogue of Microorganisms (GCM) 10K type strain sequencing project: providing services to taxonomists for standard genome sequencing and annotation.</title>
        <authorList>
            <consortium name="The Broad Institute Genomics Platform"/>
            <consortium name="The Broad Institute Genome Sequencing Center for Infectious Disease"/>
            <person name="Wu L."/>
            <person name="Ma J."/>
        </authorList>
    </citation>
    <scope>NUCLEOTIDE SEQUENCE [LARGE SCALE GENOMIC DNA]</scope>
    <source>
        <strain evidence="6">CCUG 59189</strain>
    </source>
</reference>
<keyword evidence="3 4" id="KW-0012">Acyltransferase</keyword>
<gene>
    <name evidence="5" type="ORF">ACFQ3W_05955</name>
</gene>
<evidence type="ECO:0000313" key="5">
    <source>
        <dbReference type="EMBL" id="MFD1175848.1"/>
    </source>
</evidence>
<evidence type="ECO:0000256" key="4">
    <source>
        <dbReference type="RuleBase" id="RU365031"/>
    </source>
</evidence>